<gene>
    <name evidence="2" type="ORF">SAMN04488556_1383</name>
</gene>
<dbReference type="AlphaFoldDB" id="A0A1I6QN71"/>
<dbReference type="InterPro" id="IPR013216">
    <property type="entry name" value="Methyltransf_11"/>
</dbReference>
<dbReference type="OrthoDB" id="190449at2157"/>
<dbReference type="Gene3D" id="3.40.50.150">
    <property type="entry name" value="Vaccinia Virus protein VP39"/>
    <property type="match status" value="1"/>
</dbReference>
<evidence type="ECO:0000313" key="2">
    <source>
        <dbReference type="EMBL" id="SFS53768.1"/>
    </source>
</evidence>
<keyword evidence="2" id="KW-0489">Methyltransferase</keyword>
<evidence type="ECO:0000313" key="3">
    <source>
        <dbReference type="Proteomes" id="UP000199199"/>
    </source>
</evidence>
<dbReference type="EMBL" id="FOZS01000001">
    <property type="protein sequence ID" value="SFS53768.1"/>
    <property type="molecule type" value="Genomic_DNA"/>
</dbReference>
<dbReference type="CDD" id="cd02440">
    <property type="entry name" value="AdoMet_MTases"/>
    <property type="match status" value="1"/>
</dbReference>
<keyword evidence="3" id="KW-1185">Reference proteome</keyword>
<keyword evidence="2" id="KW-0808">Transferase</keyword>
<dbReference type="Proteomes" id="UP000199199">
    <property type="component" value="Unassembled WGS sequence"/>
</dbReference>
<proteinExistence type="predicted"/>
<reference evidence="3" key="1">
    <citation type="submission" date="2016-10" db="EMBL/GenBank/DDBJ databases">
        <authorList>
            <person name="Varghese N."/>
            <person name="Submissions S."/>
        </authorList>
    </citation>
    <scope>NUCLEOTIDE SEQUENCE [LARGE SCALE GENOMIC DNA]</scope>
    <source>
        <strain evidence="3">DSM 22427</strain>
    </source>
</reference>
<dbReference type="SUPFAM" id="SSF53335">
    <property type="entry name" value="S-adenosyl-L-methionine-dependent methyltransferases"/>
    <property type="match status" value="1"/>
</dbReference>
<name>A0A1I6QN71_9EURY</name>
<dbReference type="PANTHER" id="PTHR43591">
    <property type="entry name" value="METHYLTRANSFERASE"/>
    <property type="match status" value="1"/>
</dbReference>
<dbReference type="PANTHER" id="PTHR43591:SF24">
    <property type="entry name" value="2-METHOXY-6-POLYPRENYL-1,4-BENZOQUINOL METHYLASE, MITOCHONDRIAL"/>
    <property type="match status" value="1"/>
</dbReference>
<dbReference type="Pfam" id="PF08241">
    <property type="entry name" value="Methyltransf_11"/>
    <property type="match status" value="1"/>
</dbReference>
<dbReference type="InterPro" id="IPR029063">
    <property type="entry name" value="SAM-dependent_MTases_sf"/>
</dbReference>
<protein>
    <submittedName>
        <fullName evidence="2">Methyltransferase domain-containing protein</fullName>
    </submittedName>
</protein>
<dbReference type="RefSeq" id="WP_092902932.1">
    <property type="nucleotide sequence ID" value="NZ_FOZS01000001.1"/>
</dbReference>
<evidence type="ECO:0000259" key="1">
    <source>
        <dbReference type="Pfam" id="PF08241"/>
    </source>
</evidence>
<accession>A0A1I6QN71</accession>
<sequence>MTDYNNSQKDVADFYEEEASTYDERFESIAGEYIHNRQVSIILEQLGDISGDTVLEIAAGTGRFTHVLAAQDAKVIVIDIAREMLEENRQRTPEAEFVHGTASELPFEPSSIDHCVTVNALNHIPGHWDVVADVKRVLKPGGKFLANYPNILSNRFPIGMYVNNQNRNVGKGVYTKWFNIFEVKRTLKSMGYNIEACIGDRFLPVKILPKITVPASRMTEEISGNPIMSNICVSPFVLARKE</sequence>
<organism evidence="2 3">
    <name type="scientific">Halostagnicola kamekurae</name>
    <dbReference type="NCBI Taxonomy" id="619731"/>
    <lineage>
        <taxon>Archaea</taxon>
        <taxon>Methanobacteriati</taxon>
        <taxon>Methanobacteriota</taxon>
        <taxon>Stenosarchaea group</taxon>
        <taxon>Halobacteria</taxon>
        <taxon>Halobacteriales</taxon>
        <taxon>Natrialbaceae</taxon>
        <taxon>Halostagnicola</taxon>
    </lineage>
</organism>
<dbReference type="GO" id="GO:0032259">
    <property type="term" value="P:methylation"/>
    <property type="evidence" value="ECO:0007669"/>
    <property type="project" value="UniProtKB-KW"/>
</dbReference>
<feature type="domain" description="Methyltransferase type 11" evidence="1">
    <location>
        <begin position="55"/>
        <end position="145"/>
    </location>
</feature>
<dbReference type="GO" id="GO:0008757">
    <property type="term" value="F:S-adenosylmethionine-dependent methyltransferase activity"/>
    <property type="evidence" value="ECO:0007669"/>
    <property type="project" value="InterPro"/>
</dbReference>